<dbReference type="PANTHER" id="PTHR11188:SF176">
    <property type="entry name" value="ARRESTIN DOMAIN-CONTAINING PROTEIN 1"/>
    <property type="match status" value="1"/>
</dbReference>
<evidence type="ECO:0000256" key="1">
    <source>
        <dbReference type="ARBA" id="ARBA00005298"/>
    </source>
</evidence>
<comment type="caution">
    <text evidence="5">The sequence shown here is derived from an EMBL/GenBank/DDBJ whole genome shotgun (WGS) entry which is preliminary data.</text>
</comment>
<protein>
    <recommendedName>
        <fullName evidence="4">Arrestin C-terminal-like domain-containing protein</fullName>
    </recommendedName>
</protein>
<feature type="compositionally biased region" description="Polar residues" evidence="3">
    <location>
        <begin position="387"/>
        <end position="399"/>
    </location>
</feature>
<dbReference type="Proteomes" id="UP000235965">
    <property type="component" value="Unassembled WGS sequence"/>
</dbReference>
<dbReference type="PANTHER" id="PTHR11188">
    <property type="entry name" value="ARRESTIN DOMAIN CONTAINING PROTEIN"/>
    <property type="match status" value="1"/>
</dbReference>
<feature type="region of interest" description="Disordered" evidence="3">
    <location>
        <begin position="52"/>
        <end position="80"/>
    </location>
</feature>
<evidence type="ECO:0000313" key="5">
    <source>
        <dbReference type="EMBL" id="PNF15897.1"/>
    </source>
</evidence>
<comment type="similarity">
    <text evidence="1">Belongs to the arrestin family.</text>
</comment>
<gene>
    <name evidence="5" type="ORF">B7P43_G07981</name>
</gene>
<dbReference type="InterPro" id="IPR050357">
    <property type="entry name" value="Arrestin_domain-protein"/>
</dbReference>
<dbReference type="STRING" id="105785.A0A2J7PHT4"/>
<reference evidence="5 6" key="1">
    <citation type="submission" date="2017-12" db="EMBL/GenBank/DDBJ databases">
        <title>Hemimetabolous genomes reveal molecular basis of termite eusociality.</title>
        <authorList>
            <person name="Harrison M.C."/>
            <person name="Jongepier E."/>
            <person name="Robertson H.M."/>
            <person name="Arning N."/>
            <person name="Bitard-Feildel T."/>
            <person name="Chao H."/>
            <person name="Childers C.P."/>
            <person name="Dinh H."/>
            <person name="Doddapaneni H."/>
            <person name="Dugan S."/>
            <person name="Gowin J."/>
            <person name="Greiner C."/>
            <person name="Han Y."/>
            <person name="Hu H."/>
            <person name="Hughes D.S.T."/>
            <person name="Huylmans A.-K."/>
            <person name="Kemena C."/>
            <person name="Kremer L.P.M."/>
            <person name="Lee S.L."/>
            <person name="Lopez-Ezquerra A."/>
            <person name="Mallet L."/>
            <person name="Monroy-Kuhn J.M."/>
            <person name="Moser A."/>
            <person name="Murali S.C."/>
            <person name="Muzny D.M."/>
            <person name="Otani S."/>
            <person name="Piulachs M.-D."/>
            <person name="Poelchau M."/>
            <person name="Qu J."/>
            <person name="Schaub F."/>
            <person name="Wada-Katsumata A."/>
            <person name="Worley K.C."/>
            <person name="Xie Q."/>
            <person name="Ylla G."/>
            <person name="Poulsen M."/>
            <person name="Gibbs R.A."/>
            <person name="Schal C."/>
            <person name="Richards S."/>
            <person name="Belles X."/>
            <person name="Korb J."/>
            <person name="Bornberg-Bauer E."/>
        </authorList>
    </citation>
    <scope>NUCLEOTIDE SEQUENCE [LARGE SCALE GENOMIC DNA]</scope>
    <source>
        <tissue evidence="5">Whole body</tissue>
    </source>
</reference>
<dbReference type="Pfam" id="PF00339">
    <property type="entry name" value="Arrestin_N"/>
    <property type="match status" value="1"/>
</dbReference>
<dbReference type="FunCoup" id="A0A2J7PHT4">
    <property type="interactions" value="522"/>
</dbReference>
<keyword evidence="6" id="KW-1185">Reference proteome</keyword>
<keyword evidence="2" id="KW-0716">Sensory transduction</keyword>
<feature type="domain" description="Arrestin C-terminal-like" evidence="4">
    <location>
        <begin position="193"/>
        <end position="325"/>
    </location>
</feature>
<evidence type="ECO:0000256" key="3">
    <source>
        <dbReference type="SAM" id="MobiDB-lite"/>
    </source>
</evidence>
<dbReference type="OrthoDB" id="2333384at2759"/>
<dbReference type="InterPro" id="IPR014756">
    <property type="entry name" value="Ig_E-set"/>
</dbReference>
<dbReference type="GO" id="GO:0015031">
    <property type="term" value="P:protein transport"/>
    <property type="evidence" value="ECO:0007669"/>
    <property type="project" value="TreeGrafter"/>
</dbReference>
<dbReference type="InterPro" id="IPR011021">
    <property type="entry name" value="Arrestin-like_N"/>
</dbReference>
<dbReference type="GO" id="GO:0005737">
    <property type="term" value="C:cytoplasm"/>
    <property type="evidence" value="ECO:0007669"/>
    <property type="project" value="TreeGrafter"/>
</dbReference>
<dbReference type="InParanoid" id="A0A2J7PHT4"/>
<accession>A0A2J7PHT4</accession>
<dbReference type="Gene3D" id="2.60.40.640">
    <property type="match status" value="2"/>
</dbReference>
<organism evidence="5 6">
    <name type="scientific">Cryptotermes secundus</name>
    <dbReference type="NCBI Taxonomy" id="105785"/>
    <lineage>
        <taxon>Eukaryota</taxon>
        <taxon>Metazoa</taxon>
        <taxon>Ecdysozoa</taxon>
        <taxon>Arthropoda</taxon>
        <taxon>Hexapoda</taxon>
        <taxon>Insecta</taxon>
        <taxon>Pterygota</taxon>
        <taxon>Neoptera</taxon>
        <taxon>Polyneoptera</taxon>
        <taxon>Dictyoptera</taxon>
        <taxon>Blattodea</taxon>
        <taxon>Blattoidea</taxon>
        <taxon>Termitoidae</taxon>
        <taxon>Kalotermitidae</taxon>
        <taxon>Cryptotermitinae</taxon>
        <taxon>Cryptotermes</taxon>
    </lineage>
</organism>
<dbReference type="Pfam" id="PF02752">
    <property type="entry name" value="Arrestin_C"/>
    <property type="match status" value="1"/>
</dbReference>
<sequence length="447" mass="48684">MGLKKFQIVFDNPWSTYYSGQPVTGRLLLTVDSPKKIRGIVIHFKGEAAVEWSETETRSKPSTPAGTGNEGGATTASSGSVQNVTVNYSSHEQYFENKFNLLGGSSGEIEMPAGELCYPFATHLPPNLPSSFEGEHGHIRYTVKAKLDRPWKFDQEAKAAFTVISPLDLNTHQTAKEPVRKEVSKHFGFCCWSSGPLTMTLSLPVSGYVPGQEIPITVDVENNSDVPIREVKCTLRKLLTFTVTNPNKSTKKDNINIGELVLGPVEPHGTSSWTQMLKVPPLPPSNLNNCSIIDLDYDLKVKAKSSKWHRDLQTTTPIILGTIPLISYQPPVVPAGEKPPGEVNGENPNVPAGTGISPAGYNVPPPAMEVLQAPGNTGWNMPPSDPNAESQPNVPSQGPSLYPDLSPPTFSESMFGPKNIKDAGDNQYTQGNLEYAPRYPVFNFENK</sequence>
<dbReference type="AlphaFoldDB" id="A0A2J7PHT4"/>
<evidence type="ECO:0000313" key="6">
    <source>
        <dbReference type="Proteomes" id="UP000235965"/>
    </source>
</evidence>
<dbReference type="SMART" id="SM01017">
    <property type="entry name" value="Arrestin_C"/>
    <property type="match status" value="1"/>
</dbReference>
<dbReference type="EMBL" id="NEVH01025133">
    <property type="protein sequence ID" value="PNF15897.1"/>
    <property type="molecule type" value="Genomic_DNA"/>
</dbReference>
<evidence type="ECO:0000259" key="4">
    <source>
        <dbReference type="SMART" id="SM01017"/>
    </source>
</evidence>
<dbReference type="SUPFAM" id="SSF81296">
    <property type="entry name" value="E set domains"/>
    <property type="match status" value="2"/>
</dbReference>
<name>A0A2J7PHT4_9NEOP</name>
<proteinExistence type="inferred from homology"/>
<feature type="region of interest" description="Disordered" evidence="3">
    <location>
        <begin position="337"/>
        <end position="432"/>
    </location>
</feature>
<dbReference type="InterPro" id="IPR014752">
    <property type="entry name" value="Arrestin-like_C"/>
</dbReference>
<evidence type="ECO:0000256" key="2">
    <source>
        <dbReference type="ARBA" id="ARBA00022606"/>
    </source>
</evidence>
<dbReference type="InterPro" id="IPR011022">
    <property type="entry name" value="Arrestin_C-like"/>
</dbReference>